<comment type="caution">
    <text evidence="19">The sequence shown here is derived from an EMBL/GenBank/DDBJ whole genome shotgun (WGS) entry which is preliminary data.</text>
</comment>
<feature type="transmembrane region" description="Helical" evidence="18">
    <location>
        <begin position="170"/>
        <end position="192"/>
    </location>
</feature>
<dbReference type="eggNOG" id="KOG1435">
    <property type="taxonomic scope" value="Eukaryota"/>
</dbReference>
<comment type="similarity">
    <text evidence="2 18">Belongs to the ERG4/ERG24 family.</text>
</comment>
<dbReference type="PANTHER" id="PTHR21257">
    <property type="entry name" value="DELTA(14)-STEROL REDUCTASE"/>
    <property type="match status" value="1"/>
</dbReference>
<keyword evidence="8 18" id="KW-1133">Transmembrane helix</keyword>
<sequence length="468" mass="53830">MVQNRGTAQAGTKTDVPSTSVAEDFKFDKSGHYEFGGPVGCAALMIVFPCLMWYLWISATFYDGHFATPASHESYGDFVKTLLDHVYTSAFPGLRAWAIYWGFLAIQAVFYVTLPGIDVKGLPIEAEGGKRLDYYCNAVWSFYTTMVLAAVLHFTGIFPITVLINEFGPLMSVAILSGFLVTFVVYAITIIMDKQVRMTGYFVYDLFMGAALNPRIGRLFDIKMFAEVRLPWFILFFTSVALAARQQEQYGYITPQAYFVILCHYLYANACSKAEQCIVPTWDMAHEKFGFMLAFWNMAGVPFTYCHCTLYLANHSPKDYQWSTTTNISLFVLLLAAYYVWDTCNSQKNCFRAQMNGHFQPRKTFPQLPWAIIENPSYIKCENGGTLLTSGWYRWARKMHYTVDFVQSLAWALVTGFKSPLPYFYPFFFTIVLIHRVSRDIQRCQLKYGKDWDKYTQLCPYIFIPYVW</sequence>
<dbReference type="Pfam" id="PF01222">
    <property type="entry name" value="ERG4_ERG24"/>
    <property type="match status" value="1"/>
</dbReference>
<dbReference type="PROSITE" id="PS01017">
    <property type="entry name" value="STEROL_REDUCT_1"/>
    <property type="match status" value="1"/>
</dbReference>
<feature type="transmembrane region" description="Helical" evidence="18">
    <location>
        <begin position="289"/>
        <end position="314"/>
    </location>
</feature>
<dbReference type="FunFam" id="1.20.120.1630:FF:000003">
    <property type="entry name" value="C-24(28) sterol reductase"/>
    <property type="match status" value="1"/>
</dbReference>
<comment type="catalytic activity">
    <reaction evidence="17">
        <text>ergosterol + NADP(+) = ergosta-5,7,22,24(28)-tetraen-3beta-ol + NADPH + H(+)</text>
        <dbReference type="Rhea" id="RHEA:18501"/>
        <dbReference type="ChEBI" id="CHEBI:15378"/>
        <dbReference type="ChEBI" id="CHEBI:16933"/>
        <dbReference type="ChEBI" id="CHEBI:18249"/>
        <dbReference type="ChEBI" id="CHEBI:57783"/>
        <dbReference type="ChEBI" id="CHEBI:58349"/>
        <dbReference type="EC" id="1.3.1.71"/>
    </reaction>
    <physiologicalReaction direction="right-to-left" evidence="17">
        <dbReference type="Rhea" id="RHEA:18503"/>
    </physiologicalReaction>
</comment>
<dbReference type="AlphaFoldDB" id="R4XBK5"/>
<evidence type="ECO:0000313" key="19">
    <source>
        <dbReference type="EMBL" id="CCG83245.1"/>
    </source>
</evidence>
<evidence type="ECO:0000256" key="2">
    <source>
        <dbReference type="ARBA" id="ARBA00005402"/>
    </source>
</evidence>
<dbReference type="Gene3D" id="1.20.120.1630">
    <property type="match status" value="1"/>
</dbReference>
<feature type="transmembrane region" description="Helical" evidence="18">
    <location>
        <begin position="224"/>
        <end position="244"/>
    </location>
</feature>
<evidence type="ECO:0000256" key="8">
    <source>
        <dbReference type="ARBA" id="ARBA00022989"/>
    </source>
</evidence>
<keyword evidence="5" id="KW-0256">Endoplasmic reticulum</keyword>
<evidence type="ECO:0000256" key="17">
    <source>
        <dbReference type="ARBA" id="ARBA00048918"/>
    </source>
</evidence>
<feature type="transmembrane region" description="Helical" evidence="18">
    <location>
        <begin position="138"/>
        <end position="164"/>
    </location>
</feature>
<evidence type="ECO:0000256" key="11">
    <source>
        <dbReference type="ARBA" id="ARBA00023098"/>
    </source>
</evidence>
<proteinExistence type="inferred from homology"/>
<keyword evidence="11 18" id="KW-0443">Lipid metabolism</keyword>
<keyword evidence="4 18" id="KW-0812">Transmembrane</keyword>
<dbReference type="GO" id="GO:0006696">
    <property type="term" value="P:ergosterol biosynthetic process"/>
    <property type="evidence" value="ECO:0007669"/>
    <property type="project" value="TreeGrafter"/>
</dbReference>
<reference evidence="19 20" key="1">
    <citation type="journal article" date="2013" name="MBio">
        <title>Genome sequencing of the plant pathogen Taphrina deformans, the causal agent of peach leaf curl.</title>
        <authorList>
            <person name="Cisse O.H."/>
            <person name="Almeida J.M.G.C.F."/>
            <person name="Fonseca A."/>
            <person name="Kumar A.A."/>
            <person name="Salojaervi J."/>
            <person name="Overmyer K."/>
            <person name="Hauser P.M."/>
            <person name="Pagni M."/>
        </authorList>
    </citation>
    <scope>NUCLEOTIDE SEQUENCE [LARGE SCALE GENOMIC DNA]</scope>
    <source>
        <strain evidence="20">PYCC 5710 / ATCC 11124 / CBS 356.35 / IMI 108563 / JCM 9778 / NBRC 8474</strain>
    </source>
</reference>
<protein>
    <recommendedName>
        <fullName evidence="16 18">Delta(24(24(1)))-sterol reductase</fullName>
        <ecNumber evidence="16 18">1.3.1.71</ecNumber>
    </recommendedName>
    <alternativeName>
        <fullName evidence="18">C-24(28) sterol reductase</fullName>
    </alternativeName>
    <alternativeName>
        <fullName evidence="18">Sterol Delta(24(28))-reductase</fullName>
    </alternativeName>
</protein>
<evidence type="ECO:0000256" key="6">
    <source>
        <dbReference type="ARBA" id="ARBA00022857"/>
    </source>
</evidence>
<evidence type="ECO:0000256" key="16">
    <source>
        <dbReference type="ARBA" id="ARBA00038892"/>
    </source>
</evidence>
<evidence type="ECO:0000256" key="4">
    <source>
        <dbReference type="ARBA" id="ARBA00022692"/>
    </source>
</evidence>
<feature type="transmembrane region" description="Helical" evidence="18">
    <location>
        <begin position="320"/>
        <end position="341"/>
    </location>
</feature>
<dbReference type="STRING" id="1097556.R4XBK5"/>
<keyword evidence="20" id="KW-1185">Reference proteome</keyword>
<comment type="pathway">
    <text evidence="15 18">Steroid metabolism; ergosterol biosynthesis.</text>
</comment>
<dbReference type="InterPro" id="IPR001171">
    <property type="entry name" value="ERG24_DHCR-like"/>
</dbReference>
<feature type="transmembrane region" description="Helical" evidence="18">
    <location>
        <begin position="97"/>
        <end position="117"/>
    </location>
</feature>
<dbReference type="InterPro" id="IPR018083">
    <property type="entry name" value="Sterol_reductase_CS"/>
</dbReference>
<feature type="transmembrane region" description="Helical" evidence="18">
    <location>
        <begin position="250"/>
        <end position="268"/>
    </location>
</feature>
<dbReference type="GO" id="GO:0000246">
    <property type="term" value="F:Delta24(24-1) sterol reductase activity"/>
    <property type="evidence" value="ECO:0007669"/>
    <property type="project" value="UniProtKB-EC"/>
</dbReference>
<evidence type="ECO:0000256" key="18">
    <source>
        <dbReference type="RuleBase" id="RU369120"/>
    </source>
</evidence>
<dbReference type="GO" id="GO:0005789">
    <property type="term" value="C:endoplasmic reticulum membrane"/>
    <property type="evidence" value="ECO:0007669"/>
    <property type="project" value="UniProtKB-SubCell"/>
</dbReference>
<evidence type="ECO:0000256" key="5">
    <source>
        <dbReference type="ARBA" id="ARBA00022824"/>
    </source>
</evidence>
<keyword evidence="3 18" id="KW-0444">Lipid biosynthesis</keyword>
<gene>
    <name evidence="19" type="ORF">TAPDE_003418</name>
</gene>
<organism evidence="19 20">
    <name type="scientific">Taphrina deformans (strain PYCC 5710 / ATCC 11124 / CBS 356.35 / IMI 108563 / JCM 9778 / NBRC 8474)</name>
    <name type="common">Peach leaf curl fungus</name>
    <name type="synonym">Lalaria deformans</name>
    <dbReference type="NCBI Taxonomy" id="1097556"/>
    <lineage>
        <taxon>Eukaryota</taxon>
        <taxon>Fungi</taxon>
        <taxon>Dikarya</taxon>
        <taxon>Ascomycota</taxon>
        <taxon>Taphrinomycotina</taxon>
        <taxon>Taphrinomycetes</taxon>
        <taxon>Taphrinales</taxon>
        <taxon>Taphrinaceae</taxon>
        <taxon>Taphrina</taxon>
    </lineage>
</organism>
<evidence type="ECO:0000256" key="1">
    <source>
        <dbReference type="ARBA" id="ARBA00004477"/>
    </source>
</evidence>
<dbReference type="Proteomes" id="UP000013776">
    <property type="component" value="Unassembled WGS sequence"/>
</dbReference>
<dbReference type="PANTHER" id="PTHR21257:SF31">
    <property type="entry name" value="DELTA(24(24(1)))-STEROL REDUCTASE ERG4"/>
    <property type="match status" value="1"/>
</dbReference>
<dbReference type="OrthoDB" id="5326588at2759"/>
<feature type="transmembrane region" description="Helical" evidence="18">
    <location>
        <begin position="35"/>
        <end position="56"/>
    </location>
</feature>
<comment type="subcellular location">
    <subcellularLocation>
        <location evidence="1">Endoplasmic reticulum membrane</location>
        <topology evidence="1">Multi-pass membrane protein</topology>
    </subcellularLocation>
</comment>
<evidence type="ECO:0000256" key="13">
    <source>
        <dbReference type="ARBA" id="ARBA00023166"/>
    </source>
</evidence>
<accession>R4XBK5</accession>
<keyword evidence="12 18" id="KW-0472">Membrane</keyword>
<evidence type="ECO:0000256" key="10">
    <source>
        <dbReference type="ARBA" id="ARBA00023011"/>
    </source>
</evidence>
<evidence type="ECO:0000256" key="15">
    <source>
        <dbReference type="ARBA" id="ARBA00029435"/>
    </source>
</evidence>
<evidence type="ECO:0000256" key="14">
    <source>
        <dbReference type="ARBA" id="ARBA00023221"/>
    </source>
</evidence>
<dbReference type="EC" id="1.3.1.71" evidence="16 18"/>
<keyword evidence="10 18" id="KW-0756">Sterol biosynthesis</keyword>
<keyword evidence="14 18" id="KW-0753">Steroid metabolism</keyword>
<evidence type="ECO:0000256" key="12">
    <source>
        <dbReference type="ARBA" id="ARBA00023136"/>
    </source>
</evidence>
<evidence type="ECO:0000256" key="7">
    <source>
        <dbReference type="ARBA" id="ARBA00022955"/>
    </source>
</evidence>
<dbReference type="PROSITE" id="PS01018">
    <property type="entry name" value="STEROL_REDUCT_2"/>
    <property type="match status" value="1"/>
</dbReference>
<name>R4XBK5_TAPDE</name>
<evidence type="ECO:0000256" key="9">
    <source>
        <dbReference type="ARBA" id="ARBA00023002"/>
    </source>
</evidence>
<keyword evidence="6" id="KW-0521">NADP</keyword>
<keyword evidence="13 18" id="KW-1207">Sterol metabolism</keyword>
<keyword evidence="9 18" id="KW-0560">Oxidoreductase</keyword>
<evidence type="ECO:0000256" key="3">
    <source>
        <dbReference type="ARBA" id="ARBA00022516"/>
    </source>
</evidence>
<dbReference type="EMBL" id="CAHR02000131">
    <property type="protein sequence ID" value="CCG83245.1"/>
    <property type="molecule type" value="Genomic_DNA"/>
</dbReference>
<evidence type="ECO:0000313" key="20">
    <source>
        <dbReference type="Proteomes" id="UP000013776"/>
    </source>
</evidence>
<keyword evidence="7 18" id="KW-0752">Steroid biosynthesis</keyword>
<dbReference type="VEuPathDB" id="FungiDB:TAPDE_003418"/>